<organism evidence="2 3">
    <name type="scientific">Symbiopectobacterium purcellii</name>
    <dbReference type="NCBI Taxonomy" id="2871826"/>
    <lineage>
        <taxon>Bacteria</taxon>
        <taxon>Pseudomonadati</taxon>
        <taxon>Pseudomonadota</taxon>
        <taxon>Gammaproteobacteria</taxon>
        <taxon>Enterobacterales</taxon>
        <taxon>Enterobacteriaceae</taxon>
    </lineage>
</organism>
<gene>
    <name evidence="2" type="ORF">K6K13_01635</name>
</gene>
<dbReference type="InterPro" id="IPR016040">
    <property type="entry name" value="NAD(P)-bd_dom"/>
</dbReference>
<evidence type="ECO:0000313" key="2">
    <source>
        <dbReference type="EMBL" id="QZN96209.1"/>
    </source>
</evidence>
<dbReference type="RefSeq" id="WP_222159265.1">
    <property type="nucleotide sequence ID" value="NZ_CP081864.1"/>
</dbReference>
<name>A0ABX9ANM1_9ENTR</name>
<dbReference type="PANTHER" id="PTHR14097">
    <property type="entry name" value="OXIDOREDUCTASE HTATIP2"/>
    <property type="match status" value="1"/>
</dbReference>
<dbReference type="Gene3D" id="3.40.50.720">
    <property type="entry name" value="NAD(P)-binding Rossmann-like Domain"/>
    <property type="match status" value="1"/>
</dbReference>
<dbReference type="Proteomes" id="UP000825886">
    <property type="component" value="Chromosome"/>
</dbReference>
<evidence type="ECO:0000259" key="1">
    <source>
        <dbReference type="SMART" id="SM00859"/>
    </source>
</evidence>
<dbReference type="SUPFAM" id="SSF51735">
    <property type="entry name" value="NAD(P)-binding Rossmann-fold domains"/>
    <property type="match status" value="1"/>
</dbReference>
<dbReference type="EMBL" id="CP081864">
    <property type="protein sequence ID" value="QZN96209.1"/>
    <property type="molecule type" value="Genomic_DNA"/>
</dbReference>
<protein>
    <submittedName>
        <fullName evidence="2">NAD(P)H-binding protein</fullName>
    </submittedName>
</protein>
<evidence type="ECO:0000313" key="3">
    <source>
        <dbReference type="Proteomes" id="UP000825886"/>
    </source>
</evidence>
<keyword evidence="3" id="KW-1185">Reference proteome</keyword>
<dbReference type="PANTHER" id="PTHR14097:SF7">
    <property type="entry name" value="OXIDOREDUCTASE HTATIP2"/>
    <property type="match status" value="1"/>
</dbReference>
<accession>A0ABX9ANM1</accession>
<feature type="domain" description="Semialdehyde dehydrogenase NAD-binding" evidence="1">
    <location>
        <begin position="3"/>
        <end position="100"/>
    </location>
</feature>
<proteinExistence type="predicted"/>
<dbReference type="InterPro" id="IPR036291">
    <property type="entry name" value="NAD(P)-bd_dom_sf"/>
</dbReference>
<dbReference type="SMART" id="SM00859">
    <property type="entry name" value="Semialdhyde_dh"/>
    <property type="match status" value="1"/>
</dbReference>
<dbReference type="InterPro" id="IPR000534">
    <property type="entry name" value="Semialdehyde_DH_NAD-bd"/>
</dbReference>
<sequence length="221" mass="24278">MSRVVLLGATGLIGQELLKLLQANSRVEVIYAPTRRPLPTQNKLVNPCHEDVRVALAQLHEPVDIVFCCLGTTRKQAGSKQAFRFVDYTLVVDSAAHAKALGATHLLTVSAMSANATSPFFYSRIKGEMEAALRQQGWRHLTLVRPSLLLGERTTPRPLEHVSAPLFKWLPAKWRAIEGKAVARALMNHAFSPEPKASVTVLEAEELRAWGSPPLAPELHG</sequence>
<dbReference type="Pfam" id="PF13460">
    <property type="entry name" value="NAD_binding_10"/>
    <property type="match status" value="1"/>
</dbReference>
<reference evidence="2 3" key="1">
    <citation type="submission" date="2021-08" db="EMBL/GenBank/DDBJ databases">
        <title>Culture and genomic analysis of Symbiopectobacterium purcellii sp. nov. gen. nov., isolated from the leafhopper Empoasca decipiens.</title>
        <authorList>
            <person name="Nadal-Jimenez P."/>
            <person name="Siozios S."/>
            <person name="Halliday N."/>
            <person name="Camara M."/>
            <person name="Hurst G.D.D."/>
        </authorList>
    </citation>
    <scope>NUCLEOTIDE SEQUENCE [LARGE SCALE GENOMIC DNA]</scope>
    <source>
        <strain evidence="2 3">SyEd1</strain>
    </source>
</reference>